<evidence type="ECO:0000313" key="2">
    <source>
        <dbReference type="Proteomes" id="UP000230564"/>
    </source>
</evidence>
<dbReference type="EMBL" id="PCWQ01000007">
    <property type="protein sequence ID" value="PIR07063.1"/>
    <property type="molecule type" value="Genomic_DNA"/>
</dbReference>
<accession>A0A2H0NDT5</accession>
<gene>
    <name evidence="1" type="ORF">COV55_01385</name>
</gene>
<reference evidence="1 2" key="1">
    <citation type="submission" date="2017-09" db="EMBL/GenBank/DDBJ databases">
        <title>Depth-based differentiation of microbial function through sediment-hosted aquifers and enrichment of novel symbionts in the deep terrestrial subsurface.</title>
        <authorList>
            <person name="Probst A.J."/>
            <person name="Ladd B."/>
            <person name="Jarett J.K."/>
            <person name="Geller-Mcgrath D.E."/>
            <person name="Sieber C.M."/>
            <person name="Emerson J.B."/>
            <person name="Anantharaman K."/>
            <person name="Thomas B.C."/>
            <person name="Malmstrom R."/>
            <person name="Stieglmeier M."/>
            <person name="Klingl A."/>
            <person name="Woyke T."/>
            <person name="Ryan C.M."/>
            <person name="Banfield J.F."/>
        </authorList>
    </citation>
    <scope>NUCLEOTIDE SEQUENCE [LARGE SCALE GENOMIC DNA]</scope>
    <source>
        <strain evidence="1">CG11_big_fil_rev_8_21_14_0_20_36_20</strain>
    </source>
</reference>
<sequence length="239" mass="27150">MIIISGVFWISYYFFLSNNNTSIENSNIYSNVNQPNNNTNNQPFEPSQAVEVDFLEGLSSADLAILDQPENYFSLLKYQRSCERLSNQTEKEECLAGVKLRQVVILNDPELCSLVDLEDDCYLAFALKKNDKKFCHSISNSETKDVCLDYVSSSQAREQNNVSLCGDIIDNQIKESCIHSVIAQQKDLNFCNNSFIVSNDFQEICQSVILMNRAIADNDPSICSRIPLQEYKQNCLSEM</sequence>
<dbReference type="AlphaFoldDB" id="A0A2H0NDT5"/>
<protein>
    <submittedName>
        <fullName evidence="1">Uncharacterized protein</fullName>
    </submittedName>
</protein>
<dbReference type="Proteomes" id="UP000230564">
    <property type="component" value="Unassembled WGS sequence"/>
</dbReference>
<comment type="caution">
    <text evidence="1">The sequence shown here is derived from an EMBL/GenBank/DDBJ whole genome shotgun (WGS) entry which is preliminary data.</text>
</comment>
<evidence type="ECO:0000313" key="1">
    <source>
        <dbReference type="EMBL" id="PIR07063.1"/>
    </source>
</evidence>
<proteinExistence type="predicted"/>
<organism evidence="1 2">
    <name type="scientific">Candidatus Komeilibacteria bacterium CG11_big_fil_rev_8_21_14_0_20_36_20</name>
    <dbReference type="NCBI Taxonomy" id="1974477"/>
    <lineage>
        <taxon>Bacteria</taxon>
        <taxon>Candidatus Komeiliibacteriota</taxon>
    </lineage>
</organism>
<name>A0A2H0NDT5_9BACT</name>